<reference evidence="2 3" key="1">
    <citation type="submission" date="2020-04" db="EMBL/GenBank/DDBJ databases">
        <title>Gordonia sp. nov. TBRC 11910.</title>
        <authorList>
            <person name="Suriyachadkun C."/>
        </authorList>
    </citation>
    <scope>NUCLEOTIDE SEQUENCE [LARGE SCALE GENOMIC DNA]</scope>
    <source>
        <strain evidence="2 3">TBRC 11910</strain>
    </source>
</reference>
<dbReference type="EMBL" id="JABBNB010000026">
    <property type="protein sequence ID" value="NMO03706.1"/>
    <property type="molecule type" value="Genomic_DNA"/>
</dbReference>
<dbReference type="Proteomes" id="UP000550729">
    <property type="component" value="Unassembled WGS sequence"/>
</dbReference>
<feature type="region of interest" description="Disordered" evidence="1">
    <location>
        <begin position="96"/>
        <end position="117"/>
    </location>
</feature>
<sequence length="117" mass="12651">MSATDLDEFTQLYERHVGFVRTGDMRSALADMAPDRLPTVFDGVDVPRSPVERAEIVNVYADGDRRVGEAVYHLASGPLGLRSTWELREGRWLATGLENFSPDPGSASTSPGTGAPS</sequence>
<evidence type="ECO:0000256" key="1">
    <source>
        <dbReference type="SAM" id="MobiDB-lite"/>
    </source>
</evidence>
<dbReference type="AlphaFoldDB" id="A0A848KYN7"/>
<evidence type="ECO:0000313" key="2">
    <source>
        <dbReference type="EMBL" id="NMO03706.1"/>
    </source>
</evidence>
<evidence type="ECO:0008006" key="4">
    <source>
        <dbReference type="Google" id="ProtNLM"/>
    </source>
</evidence>
<feature type="compositionally biased region" description="Polar residues" evidence="1">
    <location>
        <begin position="106"/>
        <end position="117"/>
    </location>
</feature>
<name>A0A848KYN7_9ACTN</name>
<protein>
    <recommendedName>
        <fullName evidence="4">DUF4440 domain-containing protein</fullName>
    </recommendedName>
</protein>
<proteinExistence type="predicted"/>
<organism evidence="2 3">
    <name type="scientific">Gordonia asplenii</name>
    <dbReference type="NCBI Taxonomy" id="2725283"/>
    <lineage>
        <taxon>Bacteria</taxon>
        <taxon>Bacillati</taxon>
        <taxon>Actinomycetota</taxon>
        <taxon>Actinomycetes</taxon>
        <taxon>Mycobacteriales</taxon>
        <taxon>Gordoniaceae</taxon>
        <taxon>Gordonia</taxon>
    </lineage>
</organism>
<comment type="caution">
    <text evidence="2">The sequence shown here is derived from an EMBL/GenBank/DDBJ whole genome shotgun (WGS) entry which is preliminary data.</text>
</comment>
<evidence type="ECO:0000313" key="3">
    <source>
        <dbReference type="Proteomes" id="UP000550729"/>
    </source>
</evidence>
<dbReference type="RefSeq" id="WP_170196213.1">
    <property type="nucleotide sequence ID" value="NZ_JABBNB010000026.1"/>
</dbReference>
<accession>A0A848KYN7</accession>
<keyword evidence="3" id="KW-1185">Reference proteome</keyword>
<gene>
    <name evidence="2" type="ORF">HH308_21040</name>
</gene>